<feature type="transmembrane region" description="Helical" evidence="1">
    <location>
        <begin position="63"/>
        <end position="81"/>
    </location>
</feature>
<evidence type="ECO:0000313" key="2">
    <source>
        <dbReference type="EMBL" id="KAL3289213.1"/>
    </source>
</evidence>
<gene>
    <name evidence="2" type="ORF">HHI36_003647</name>
</gene>
<keyword evidence="3" id="KW-1185">Reference proteome</keyword>
<reference evidence="2 3" key="1">
    <citation type="journal article" date="2021" name="BMC Biol.">
        <title>Horizontally acquired antibacterial genes associated with adaptive radiation of ladybird beetles.</title>
        <authorList>
            <person name="Li H.S."/>
            <person name="Tang X.F."/>
            <person name="Huang Y.H."/>
            <person name="Xu Z.Y."/>
            <person name="Chen M.L."/>
            <person name="Du X.Y."/>
            <person name="Qiu B.Y."/>
            <person name="Chen P.T."/>
            <person name="Zhang W."/>
            <person name="Slipinski A."/>
            <person name="Escalona H.E."/>
            <person name="Waterhouse R.M."/>
            <person name="Zwick A."/>
            <person name="Pang H."/>
        </authorList>
    </citation>
    <scope>NUCLEOTIDE SEQUENCE [LARGE SCALE GENOMIC DNA]</scope>
    <source>
        <strain evidence="2">SYSU2018</strain>
    </source>
</reference>
<proteinExistence type="predicted"/>
<sequence length="114" mass="12906">HRQPIEDNETDRVRGPTVSLKRRKIDSYDVSSAVALETALRHSRGPFSYEQTFFPTMPLTLRLQHLLLVTILSVATGADLFSNSFLVKFKRDVNHKEAHEVAKRLGFVNMGPVS</sequence>
<evidence type="ECO:0000256" key="1">
    <source>
        <dbReference type="SAM" id="Phobius"/>
    </source>
</evidence>
<organism evidence="2 3">
    <name type="scientific">Cryptolaemus montrouzieri</name>
    <dbReference type="NCBI Taxonomy" id="559131"/>
    <lineage>
        <taxon>Eukaryota</taxon>
        <taxon>Metazoa</taxon>
        <taxon>Ecdysozoa</taxon>
        <taxon>Arthropoda</taxon>
        <taxon>Hexapoda</taxon>
        <taxon>Insecta</taxon>
        <taxon>Pterygota</taxon>
        <taxon>Neoptera</taxon>
        <taxon>Endopterygota</taxon>
        <taxon>Coleoptera</taxon>
        <taxon>Polyphaga</taxon>
        <taxon>Cucujiformia</taxon>
        <taxon>Coccinelloidea</taxon>
        <taxon>Coccinellidae</taxon>
        <taxon>Scymninae</taxon>
        <taxon>Scymnini</taxon>
        <taxon>Cryptolaemus</taxon>
    </lineage>
</organism>
<dbReference type="EMBL" id="JABFTP020000185">
    <property type="protein sequence ID" value="KAL3289213.1"/>
    <property type="molecule type" value="Genomic_DNA"/>
</dbReference>
<dbReference type="AlphaFoldDB" id="A0ABD2PE12"/>
<keyword evidence="1" id="KW-0472">Membrane</keyword>
<feature type="non-terminal residue" evidence="2">
    <location>
        <position position="1"/>
    </location>
</feature>
<dbReference type="SUPFAM" id="SSF54897">
    <property type="entry name" value="Protease propeptides/inhibitors"/>
    <property type="match status" value="1"/>
</dbReference>
<dbReference type="Proteomes" id="UP001516400">
    <property type="component" value="Unassembled WGS sequence"/>
</dbReference>
<keyword evidence="1" id="KW-1133">Transmembrane helix</keyword>
<evidence type="ECO:0000313" key="3">
    <source>
        <dbReference type="Proteomes" id="UP001516400"/>
    </source>
</evidence>
<keyword evidence="1" id="KW-0812">Transmembrane</keyword>
<comment type="caution">
    <text evidence="2">The sequence shown here is derived from an EMBL/GenBank/DDBJ whole genome shotgun (WGS) entry which is preliminary data.</text>
</comment>
<name>A0ABD2PE12_9CUCU</name>
<accession>A0ABD2PE12</accession>
<protein>
    <submittedName>
        <fullName evidence="2">Uncharacterized protein</fullName>
    </submittedName>
</protein>